<keyword evidence="1" id="KW-0732">Signal</keyword>
<organism evidence="2 3">
    <name type="scientific">Mytilus galloprovincialis</name>
    <name type="common">Mediterranean mussel</name>
    <dbReference type="NCBI Taxonomy" id="29158"/>
    <lineage>
        <taxon>Eukaryota</taxon>
        <taxon>Metazoa</taxon>
        <taxon>Spiralia</taxon>
        <taxon>Lophotrochozoa</taxon>
        <taxon>Mollusca</taxon>
        <taxon>Bivalvia</taxon>
        <taxon>Autobranchia</taxon>
        <taxon>Pteriomorphia</taxon>
        <taxon>Mytilida</taxon>
        <taxon>Mytiloidea</taxon>
        <taxon>Mytilidae</taxon>
        <taxon>Mytilinae</taxon>
        <taxon>Mytilus</taxon>
    </lineage>
</organism>
<dbReference type="Proteomes" id="UP000596742">
    <property type="component" value="Unassembled WGS sequence"/>
</dbReference>
<comment type="caution">
    <text evidence="2">The sequence shown here is derived from an EMBL/GenBank/DDBJ whole genome shotgun (WGS) entry which is preliminary data.</text>
</comment>
<dbReference type="OrthoDB" id="6069361at2759"/>
<gene>
    <name evidence="2" type="ORF">MGAL_10B089580</name>
</gene>
<dbReference type="AlphaFoldDB" id="A0A8B6G096"/>
<evidence type="ECO:0000313" key="2">
    <source>
        <dbReference type="EMBL" id="VDI56930.1"/>
    </source>
</evidence>
<evidence type="ECO:0000313" key="3">
    <source>
        <dbReference type="Proteomes" id="UP000596742"/>
    </source>
</evidence>
<dbReference type="EMBL" id="UYJE01007678">
    <property type="protein sequence ID" value="VDI56930.1"/>
    <property type="molecule type" value="Genomic_DNA"/>
</dbReference>
<accession>A0A8B6G096</accession>
<proteinExistence type="predicted"/>
<sequence length="362" mass="39452">MTMIAALILLTVTPLVMCGVQVMNEAGLKDVDIETRREVLGKIVDKLNSIALVQRSLIDGCEEKINNTVDECNTCRQDLCQPTPSVDKVVLHMLSTGANTAIAFAGTALEDAGEWFKNSGDWMGDQAGIFANKLSNLANTIADQLERSGQAELNKLSAGFKNLGQDFKNVGDKINKALGNPLGGFMNLGKGIANLDNYIGTALSGVNNLLNNFVNTMKTWGNSIKNIFTGRRRRMLLERRCVSSCPMCDKLDKDKYTVEQMTTMICGQTTVSSQNTAISDIAWLKTTFNDTIDNAIVTKVDYDTASVQFVNGAVVFSTSHYETADGDRKKYGQILNIGNNTETGIGIASEYFTKIFDARSTT</sequence>
<feature type="chain" id="PRO_5032662650" evidence="1">
    <location>
        <begin position="19"/>
        <end position="362"/>
    </location>
</feature>
<reference evidence="2" key="1">
    <citation type="submission" date="2018-11" db="EMBL/GenBank/DDBJ databases">
        <authorList>
            <person name="Alioto T."/>
            <person name="Alioto T."/>
        </authorList>
    </citation>
    <scope>NUCLEOTIDE SEQUENCE</scope>
</reference>
<protein>
    <submittedName>
        <fullName evidence="2">Uncharacterized protein</fullName>
    </submittedName>
</protein>
<evidence type="ECO:0000256" key="1">
    <source>
        <dbReference type="SAM" id="SignalP"/>
    </source>
</evidence>
<name>A0A8B6G096_MYTGA</name>
<keyword evidence="3" id="KW-1185">Reference proteome</keyword>
<feature type="signal peptide" evidence="1">
    <location>
        <begin position="1"/>
        <end position="18"/>
    </location>
</feature>